<proteinExistence type="predicted"/>
<accession>A0ABT6M4W0</accession>
<evidence type="ECO:0000256" key="1">
    <source>
        <dbReference type="SAM" id="MobiDB-lite"/>
    </source>
</evidence>
<dbReference type="SUPFAM" id="SSF52540">
    <property type="entry name" value="P-loop containing nucleoside triphosphate hydrolases"/>
    <property type="match status" value="1"/>
</dbReference>
<evidence type="ECO:0000313" key="2">
    <source>
        <dbReference type="EMBL" id="MDH6279352.1"/>
    </source>
</evidence>
<comment type="caution">
    <text evidence="2">The sequence shown here is derived from an EMBL/GenBank/DDBJ whole genome shotgun (WGS) entry which is preliminary data.</text>
</comment>
<feature type="region of interest" description="Disordered" evidence="1">
    <location>
        <begin position="227"/>
        <end position="247"/>
    </location>
</feature>
<dbReference type="RefSeq" id="WP_280758720.1">
    <property type="nucleotide sequence ID" value="NZ_JARXVC010000001.1"/>
</dbReference>
<feature type="region of interest" description="Disordered" evidence="1">
    <location>
        <begin position="457"/>
        <end position="490"/>
    </location>
</feature>
<reference evidence="2 3" key="1">
    <citation type="submission" date="2023-04" db="EMBL/GenBank/DDBJ databases">
        <title>Forest soil microbial communities from Buena Vista Peninsula, Colon Province, Panama.</title>
        <authorList>
            <person name="Bouskill N."/>
        </authorList>
    </citation>
    <scope>NUCLEOTIDE SEQUENCE [LARGE SCALE GENOMIC DNA]</scope>
    <source>
        <strain evidence="2 3">CFH S0262</strain>
    </source>
</reference>
<dbReference type="Gene3D" id="3.40.50.300">
    <property type="entry name" value="P-loop containing nucleotide triphosphate hydrolases"/>
    <property type="match status" value="1"/>
</dbReference>
<gene>
    <name evidence="2" type="ORF">M2280_000557</name>
</gene>
<dbReference type="EMBL" id="JARXVC010000001">
    <property type="protein sequence ID" value="MDH6279352.1"/>
    <property type="molecule type" value="Genomic_DNA"/>
</dbReference>
<sequence>MARLSEVARHVVYPEGITSTGWSAVRKTCSQMGITFDEWQDGAGRLILAKNEKGLYAADTTVISIPRQVGKTYLIGSISFALCINQKNMTVVWTAHRFKTAKEAFSTMKGLAGLPKVKAHVSRIVNANGDQEIQFVNGSRIVFGARERGFGRGFAGVDIVVFDEAQILGENAMDDLIPATNASPNPLILMVGTPPKPTDPGEVFTMLRQEAISGESEDTIYIELSADRGDDPEDREQWRKANPSYPSRTNERAMLRMKKSLSEDSFRREALGIWDEVTRHQAVVSRSVWQELADVGPDFDVLPDAIAVDMSHDRHISIAACWREDDSSHIEEVWAGVDPKVAEAWIVQAVKRKRRMPVVIDSASPASSLIVALRNKRVLVNQTNATDMAKACGTFLDAIEADTLTHGGQEAIDDALEGARKRPIGTAGGWGWNRKDETVNIAPLVAATLALFGASTVRKPRGEGRTSSSGEGRTSRGRSRTPSRRRAVSM</sequence>
<keyword evidence="3" id="KW-1185">Reference proteome</keyword>
<protein>
    <recommendedName>
        <fullName evidence="4">Terminase</fullName>
    </recommendedName>
</protein>
<name>A0ABT6M4W0_9NOCA</name>
<feature type="compositionally biased region" description="Basic residues" evidence="1">
    <location>
        <begin position="475"/>
        <end position="490"/>
    </location>
</feature>
<feature type="compositionally biased region" description="Basic and acidic residues" evidence="1">
    <location>
        <begin position="227"/>
        <end position="239"/>
    </location>
</feature>
<dbReference type="Proteomes" id="UP001160334">
    <property type="component" value="Unassembled WGS sequence"/>
</dbReference>
<evidence type="ECO:0008006" key="4">
    <source>
        <dbReference type="Google" id="ProtNLM"/>
    </source>
</evidence>
<organism evidence="2 3">
    <name type="scientific">Prescottella agglutinans</name>
    <dbReference type="NCBI Taxonomy" id="1644129"/>
    <lineage>
        <taxon>Bacteria</taxon>
        <taxon>Bacillati</taxon>
        <taxon>Actinomycetota</taxon>
        <taxon>Actinomycetes</taxon>
        <taxon>Mycobacteriales</taxon>
        <taxon>Nocardiaceae</taxon>
        <taxon>Prescottella</taxon>
    </lineage>
</organism>
<dbReference type="InterPro" id="IPR027417">
    <property type="entry name" value="P-loop_NTPase"/>
</dbReference>
<evidence type="ECO:0000313" key="3">
    <source>
        <dbReference type="Proteomes" id="UP001160334"/>
    </source>
</evidence>